<keyword evidence="2" id="KW-1185">Reference proteome</keyword>
<evidence type="ECO:0000313" key="2">
    <source>
        <dbReference type="Proteomes" id="UP000660745"/>
    </source>
</evidence>
<name>A0A918A8E0_9ACTN</name>
<organism evidence="1 2">
    <name type="scientific">Nonomuraea glycinis</name>
    <dbReference type="NCBI Taxonomy" id="2047744"/>
    <lineage>
        <taxon>Bacteria</taxon>
        <taxon>Bacillati</taxon>
        <taxon>Actinomycetota</taxon>
        <taxon>Actinomycetes</taxon>
        <taxon>Streptosporangiales</taxon>
        <taxon>Streptosporangiaceae</taxon>
        <taxon>Nonomuraea</taxon>
    </lineage>
</organism>
<protein>
    <submittedName>
        <fullName evidence="1">Uncharacterized protein</fullName>
    </submittedName>
</protein>
<proteinExistence type="predicted"/>
<comment type="caution">
    <text evidence="1">The sequence shown here is derived from an EMBL/GenBank/DDBJ whole genome shotgun (WGS) entry which is preliminary data.</text>
</comment>
<dbReference type="Proteomes" id="UP000660745">
    <property type="component" value="Unassembled WGS sequence"/>
</dbReference>
<dbReference type="RefSeq" id="WP_189140856.1">
    <property type="nucleotide sequence ID" value="NZ_BMNK01000008.1"/>
</dbReference>
<dbReference type="EMBL" id="BMNK01000008">
    <property type="protein sequence ID" value="GGP09848.1"/>
    <property type="molecule type" value="Genomic_DNA"/>
</dbReference>
<dbReference type="AlphaFoldDB" id="A0A918A8E0"/>
<reference evidence="1" key="1">
    <citation type="journal article" date="2014" name="Int. J. Syst. Evol. Microbiol.">
        <title>Complete genome sequence of Corynebacterium casei LMG S-19264T (=DSM 44701T), isolated from a smear-ripened cheese.</title>
        <authorList>
            <consortium name="US DOE Joint Genome Institute (JGI-PGF)"/>
            <person name="Walter F."/>
            <person name="Albersmeier A."/>
            <person name="Kalinowski J."/>
            <person name="Ruckert C."/>
        </authorList>
    </citation>
    <scope>NUCLEOTIDE SEQUENCE</scope>
    <source>
        <strain evidence="1">CGMCC 4.7430</strain>
    </source>
</reference>
<reference evidence="1" key="2">
    <citation type="submission" date="2020-09" db="EMBL/GenBank/DDBJ databases">
        <authorList>
            <person name="Sun Q."/>
            <person name="Zhou Y."/>
        </authorList>
    </citation>
    <scope>NUCLEOTIDE SEQUENCE</scope>
    <source>
        <strain evidence="1">CGMCC 4.7430</strain>
    </source>
</reference>
<gene>
    <name evidence="1" type="ORF">GCM10012278_47140</name>
</gene>
<sequence length="249" mass="27167">MTVDHQVSPWFTRNTAPPAHERVVERICARATPEGTPIHVTDLPLGGVQIWIDGDGDRWSIYHRMAHELRLAGWHTETGTDRLLVLGWSADCLTHRVRVLHAALAGRLADFDLTSFMAVTIATRLCQEGLPAERIVPEVEARIREELRWPGRLADLDGLQRIASLEPLRLRLAQVAGLEATVRQRCGEHLSLAGRVATTVAGGQAPPSIGLTRLTTGLSERMVAASVPNRPPGFLLDSVPAIPADSYAA</sequence>
<accession>A0A918A8E0</accession>
<evidence type="ECO:0000313" key="1">
    <source>
        <dbReference type="EMBL" id="GGP09848.1"/>
    </source>
</evidence>